<name>A0ABL0DLX6_RHOPR</name>
<dbReference type="PROSITE" id="PS51391">
    <property type="entry name" value="CID"/>
    <property type="match status" value="1"/>
</dbReference>
<feature type="compositionally biased region" description="Basic and acidic residues" evidence="1">
    <location>
        <begin position="720"/>
        <end position="732"/>
    </location>
</feature>
<dbReference type="SUPFAM" id="SSF48464">
    <property type="entry name" value="ENTH/VHS domain"/>
    <property type="match status" value="1"/>
</dbReference>
<dbReference type="InterPro" id="IPR035967">
    <property type="entry name" value="SWAP/Surp_sf"/>
</dbReference>
<accession>A0ABL0DLX6</accession>
<feature type="compositionally biased region" description="Pro residues" evidence="1">
    <location>
        <begin position="520"/>
        <end position="534"/>
    </location>
</feature>
<feature type="region of interest" description="Disordered" evidence="1">
    <location>
        <begin position="398"/>
        <end position="418"/>
    </location>
</feature>
<feature type="domain" description="CID" evidence="4">
    <location>
        <begin position="209"/>
        <end position="350"/>
    </location>
</feature>
<dbReference type="Pfam" id="PF04818">
    <property type="entry name" value="CID"/>
    <property type="match status" value="1"/>
</dbReference>
<dbReference type="SUPFAM" id="SSF109905">
    <property type="entry name" value="Surp module (SWAP domain)"/>
    <property type="match status" value="1"/>
</dbReference>
<keyword evidence="6" id="KW-1185">Reference proteome</keyword>
<dbReference type="Pfam" id="PF01805">
    <property type="entry name" value="Surp"/>
    <property type="match status" value="1"/>
</dbReference>
<dbReference type="EnsemblMetazoa" id="RPRC003603.R71">
    <property type="protein sequence ID" value="RPRC003603.P71"/>
    <property type="gene ID" value="RPRC003603"/>
</dbReference>
<reference evidence="5" key="1">
    <citation type="submission" date="2025-05" db="UniProtKB">
        <authorList>
            <consortium name="EnsemblMetazoa"/>
        </authorList>
    </citation>
    <scope>IDENTIFICATION</scope>
</reference>
<evidence type="ECO:0008006" key="7">
    <source>
        <dbReference type="Google" id="ProtNLM"/>
    </source>
</evidence>
<dbReference type="PROSITE" id="PS50128">
    <property type="entry name" value="SURP"/>
    <property type="match status" value="1"/>
</dbReference>
<dbReference type="InterPro" id="IPR056721">
    <property type="entry name" value="DUF7819"/>
</dbReference>
<feature type="compositionally biased region" description="Polar residues" evidence="1">
    <location>
        <begin position="815"/>
        <end position="831"/>
    </location>
</feature>
<feature type="compositionally biased region" description="Pro residues" evidence="1">
    <location>
        <begin position="555"/>
        <end position="568"/>
    </location>
</feature>
<dbReference type="Gene3D" id="1.25.40.90">
    <property type="match status" value="1"/>
</dbReference>
<feature type="compositionally biased region" description="Pro residues" evidence="1">
    <location>
        <begin position="616"/>
        <end position="626"/>
    </location>
</feature>
<feature type="compositionally biased region" description="Pro residues" evidence="1">
    <location>
        <begin position="597"/>
        <end position="608"/>
    </location>
</feature>
<dbReference type="RefSeq" id="XP_073977010.1">
    <property type="nucleotide sequence ID" value="XM_074120909.1"/>
</dbReference>
<dbReference type="InterPro" id="IPR000467">
    <property type="entry name" value="G_patch_dom"/>
</dbReference>
<dbReference type="PROSITE" id="PS50174">
    <property type="entry name" value="G_PATCH"/>
    <property type="match status" value="1"/>
</dbReference>
<evidence type="ECO:0000313" key="5">
    <source>
        <dbReference type="EnsemblMetazoa" id="RPRC003603.P71"/>
    </source>
</evidence>
<evidence type="ECO:0000256" key="1">
    <source>
        <dbReference type="SAM" id="MobiDB-lite"/>
    </source>
</evidence>
<feature type="region of interest" description="Disordered" evidence="1">
    <location>
        <begin position="455"/>
        <end position="631"/>
    </location>
</feature>
<organism evidence="5 6">
    <name type="scientific">Rhodnius prolixus</name>
    <name type="common">Triatomid bug</name>
    <dbReference type="NCBI Taxonomy" id="13249"/>
    <lineage>
        <taxon>Eukaryota</taxon>
        <taxon>Metazoa</taxon>
        <taxon>Ecdysozoa</taxon>
        <taxon>Arthropoda</taxon>
        <taxon>Hexapoda</taxon>
        <taxon>Insecta</taxon>
        <taxon>Pterygota</taxon>
        <taxon>Neoptera</taxon>
        <taxon>Paraneoptera</taxon>
        <taxon>Hemiptera</taxon>
        <taxon>Heteroptera</taxon>
        <taxon>Panheteroptera</taxon>
        <taxon>Cimicomorpha</taxon>
        <taxon>Reduviidae</taxon>
        <taxon>Triatominae</taxon>
        <taxon>Rhodnius</taxon>
    </lineage>
</organism>
<sequence length="955" mass="106007">MKMELPTPPPDTELRNIIDKLAQFVARNGPEFEQMTKNKQKGNPKFSFLFGGDYYHYYQYKVTTEQALLKQKECERRDRDVSQTPATTLSSILMSAVQGIAAQQNNLQNLGVNTQAQVGTALQWLVQQQQVAAQQNAQALQQTPLTQIQPPGPTIESIVQQQQALHEQTAQSEQNLNAQHMVLLQQQEAQVDEAIRKSELESLVREADELGINLNDLDSILQPIIDSCTKDSISNGKAWILQRATSKSVNDLLARCLLYKVLEPDRKFTHKLHIIYLVNDILHHCVRKHTEEFKLAIEQVVVPMFSNASLGVTEDQQAKLNKLLTIWETKNHYFSDELVSQLKDPNTSWTRYKAQRVVDHSDIAEAISAGTKSALTTFQSQHLAFVSHAHRQIQSLEQQKQQLEAQQKHHQQHQQQQQQQAAAQVAAAAAAAAAAQVAVAQVAQVNAVHSDYTKHSLPQEHDSGSYGPPPAPPAPHIGSLEPPGTSERPPPPPPSQSQTVHMHHHHHPQQQPQEHSQTQQPPPPQLQPPQPQLPPTQQAAVEGSLAPQQLQPPNNQQPPPPTAQPPSQQPLASQAPTQPPAPPTGQPPFELPINVTQPPPGFFPPPPGGIELPDLTRPPPGFPPVQPEIQPEDLLPSLPYYDLPAGLMVPLIKLEDFSYKPLDPDSIRLPPPAPPSERLLAAVKAFYTPPGHDHPRDSDGWEKLGLYEYFRAKAAAKKKREQEIEEGIREQSRSPTPVRSFHDNKSPPPKRRYSSRSRSRSRDRERGDRDGSGKQNRKRRRSQKDRSPHVQQQMQQRANNSVGNNNETQHGRRTSVGSLPTQNSGSSSTPLTPGVGGSDSVGDSSDSARDNRSPTPPSFLGVGSYSNQISEDRLSEANKGHQMLRKMGWSGAGLGVKEQGIEQPISGGDVRDRIDQYKGVGINLNDPYENFRKSKGQAFITRMKARAEEKNGLYN</sequence>
<dbReference type="PANTHER" id="PTHR12323:SF0">
    <property type="entry name" value="CALCIUM HOMEOSTASIS ENDOPLASMIC RETICULUM PROTEIN"/>
    <property type="match status" value="1"/>
</dbReference>
<dbReference type="SMART" id="SM00648">
    <property type="entry name" value="SWAP"/>
    <property type="match status" value="1"/>
</dbReference>
<feature type="domain" description="SURP motif" evidence="2">
    <location>
        <begin position="17"/>
        <end position="59"/>
    </location>
</feature>
<dbReference type="Proteomes" id="UP000015103">
    <property type="component" value="Unassembled WGS sequence"/>
</dbReference>
<evidence type="ECO:0000313" key="6">
    <source>
        <dbReference type="Proteomes" id="UP000015103"/>
    </source>
</evidence>
<feature type="compositionally biased region" description="Polar residues" evidence="1">
    <location>
        <begin position="789"/>
        <end position="808"/>
    </location>
</feature>
<dbReference type="Pfam" id="PF01585">
    <property type="entry name" value="G-patch"/>
    <property type="match status" value="1"/>
</dbReference>
<dbReference type="PANTHER" id="PTHR12323">
    <property type="entry name" value="SR-RELATED CTD ASSOCIATED FACTOR 6"/>
    <property type="match status" value="1"/>
</dbReference>
<proteinExistence type="predicted"/>
<evidence type="ECO:0000259" key="4">
    <source>
        <dbReference type="PROSITE" id="PS51391"/>
    </source>
</evidence>
<dbReference type="Gene3D" id="1.10.10.790">
    <property type="entry name" value="Surp module"/>
    <property type="match status" value="1"/>
</dbReference>
<feature type="compositionally biased region" description="Low complexity" evidence="1">
    <location>
        <begin position="509"/>
        <end position="519"/>
    </location>
</feature>
<feature type="compositionally biased region" description="Low complexity" evidence="1">
    <location>
        <begin position="544"/>
        <end position="554"/>
    </location>
</feature>
<dbReference type="EMBL" id="ACPB03001010">
    <property type="status" value="NOT_ANNOTATED_CDS"/>
    <property type="molecule type" value="Genomic_DNA"/>
</dbReference>
<feature type="region of interest" description="Disordered" evidence="1">
    <location>
        <begin position="715"/>
        <end position="865"/>
    </location>
</feature>
<dbReference type="GeneID" id="141450449"/>
<dbReference type="SMART" id="SM00443">
    <property type="entry name" value="G_patch"/>
    <property type="match status" value="1"/>
</dbReference>
<feature type="compositionally biased region" description="Pro residues" evidence="1">
    <location>
        <begin position="577"/>
        <end position="590"/>
    </location>
</feature>
<dbReference type="Pfam" id="PF25127">
    <property type="entry name" value="DUF7819"/>
    <property type="match status" value="1"/>
</dbReference>
<feature type="domain" description="G-patch" evidence="3">
    <location>
        <begin position="876"/>
        <end position="925"/>
    </location>
</feature>
<dbReference type="InterPro" id="IPR000061">
    <property type="entry name" value="Surp"/>
</dbReference>
<dbReference type="InterPro" id="IPR006569">
    <property type="entry name" value="CID_dom"/>
</dbReference>
<feature type="compositionally biased region" description="Basic and acidic residues" evidence="1">
    <location>
        <begin position="760"/>
        <end position="772"/>
    </location>
</feature>
<feature type="compositionally biased region" description="Basic residues" evidence="1">
    <location>
        <begin position="748"/>
        <end position="759"/>
    </location>
</feature>
<evidence type="ECO:0000259" key="3">
    <source>
        <dbReference type="PROSITE" id="PS50174"/>
    </source>
</evidence>
<dbReference type="InterPro" id="IPR008942">
    <property type="entry name" value="ENTH_VHS"/>
</dbReference>
<evidence type="ECO:0000259" key="2">
    <source>
        <dbReference type="PROSITE" id="PS50128"/>
    </source>
</evidence>
<protein>
    <recommendedName>
        <fullName evidence="7">Calcium homeostasis endoplasmic reticulum protein</fullName>
    </recommendedName>
</protein>